<feature type="transmembrane region" description="Helical" evidence="11">
    <location>
        <begin position="1012"/>
        <end position="1034"/>
    </location>
</feature>
<protein>
    <recommendedName>
        <fullName evidence="14">Cytochrome P450 monooxygenase</fullName>
    </recommendedName>
</protein>
<proteinExistence type="inferred from homology"/>
<keyword evidence="9" id="KW-0325">Glycoprotein</keyword>
<feature type="transmembrane region" description="Helical" evidence="11">
    <location>
        <begin position="1100"/>
        <end position="1119"/>
    </location>
</feature>
<feature type="transmembrane region" description="Helical" evidence="11">
    <location>
        <begin position="985"/>
        <end position="1005"/>
    </location>
</feature>
<keyword evidence="10" id="KW-0349">Heme</keyword>
<comment type="similarity">
    <text evidence="3">Belongs to the cytochrome P450 family.</text>
</comment>
<dbReference type="AlphaFoldDB" id="A0A8J6HBK9"/>
<evidence type="ECO:0000256" key="10">
    <source>
        <dbReference type="PIRSR" id="PIRSR602401-1"/>
    </source>
</evidence>
<name>A0A8J6HBK9_TENMO</name>
<keyword evidence="7" id="KW-0560">Oxidoreductase</keyword>
<dbReference type="CDD" id="cd20617">
    <property type="entry name" value="CYP1_2-like"/>
    <property type="match status" value="1"/>
</dbReference>
<keyword evidence="4 11" id="KW-0812">Transmembrane</keyword>
<dbReference type="GO" id="GO:0003725">
    <property type="term" value="F:double-stranded RNA binding"/>
    <property type="evidence" value="ECO:0007669"/>
    <property type="project" value="TreeGrafter"/>
</dbReference>
<dbReference type="Pfam" id="PF00067">
    <property type="entry name" value="p450"/>
    <property type="match status" value="1"/>
</dbReference>
<dbReference type="PRINTS" id="PR00463">
    <property type="entry name" value="EP450I"/>
</dbReference>
<keyword evidence="13" id="KW-1185">Reference proteome</keyword>
<feature type="transmembrane region" description="Helical" evidence="11">
    <location>
        <begin position="755"/>
        <end position="780"/>
    </location>
</feature>
<evidence type="ECO:0000256" key="7">
    <source>
        <dbReference type="ARBA" id="ARBA00023033"/>
    </source>
</evidence>
<evidence type="ECO:0000256" key="6">
    <source>
        <dbReference type="ARBA" id="ARBA00022989"/>
    </source>
</evidence>
<dbReference type="Gene3D" id="1.10.630.10">
    <property type="entry name" value="Cytochrome P450"/>
    <property type="match status" value="1"/>
</dbReference>
<evidence type="ECO:0000256" key="9">
    <source>
        <dbReference type="ARBA" id="ARBA00023180"/>
    </source>
</evidence>
<dbReference type="GO" id="GO:0020037">
    <property type="term" value="F:heme binding"/>
    <property type="evidence" value="ECO:0007669"/>
    <property type="project" value="InterPro"/>
</dbReference>
<dbReference type="PANTHER" id="PTHR12185:SF14">
    <property type="entry name" value="CHOLESTEROL UPTAKE PROTEIN 1"/>
    <property type="match status" value="1"/>
</dbReference>
<evidence type="ECO:0000256" key="4">
    <source>
        <dbReference type="ARBA" id="ARBA00022692"/>
    </source>
</evidence>
<evidence type="ECO:0000256" key="3">
    <source>
        <dbReference type="ARBA" id="ARBA00010617"/>
    </source>
</evidence>
<feature type="transmembrane region" description="Helical" evidence="11">
    <location>
        <begin position="918"/>
        <end position="936"/>
    </location>
</feature>
<comment type="caution">
    <text evidence="12">The sequence shown here is derived from an EMBL/GenBank/DDBJ whole genome shotgun (WGS) entry which is preliminary data.</text>
</comment>
<reference evidence="12" key="1">
    <citation type="journal article" date="2020" name="J Insects Food Feed">
        <title>The yellow mealworm (Tenebrio molitor) genome: a resource for the emerging insects as food and feed industry.</title>
        <authorList>
            <person name="Eriksson T."/>
            <person name="Andere A."/>
            <person name="Kelstrup H."/>
            <person name="Emery V."/>
            <person name="Picard C."/>
        </authorList>
    </citation>
    <scope>NUCLEOTIDE SEQUENCE</scope>
    <source>
        <strain evidence="12">Stoneville</strain>
        <tissue evidence="12">Whole head</tissue>
    </source>
</reference>
<feature type="transmembrane region" description="Helical" evidence="11">
    <location>
        <begin position="1125"/>
        <end position="1146"/>
    </location>
</feature>
<dbReference type="GO" id="GO:0004497">
    <property type="term" value="F:monooxygenase activity"/>
    <property type="evidence" value="ECO:0007669"/>
    <property type="project" value="UniProtKB-KW"/>
</dbReference>
<keyword evidence="7" id="KW-0503">Monooxygenase</keyword>
<feature type="transmembrane region" description="Helical" evidence="11">
    <location>
        <begin position="1158"/>
        <end position="1178"/>
    </location>
</feature>
<keyword evidence="6 11" id="KW-1133">Transmembrane helix</keyword>
<feature type="transmembrane region" description="Helical" evidence="11">
    <location>
        <begin position="957"/>
        <end position="979"/>
    </location>
</feature>
<feature type="transmembrane region" description="Helical" evidence="11">
    <location>
        <begin position="1209"/>
        <end position="1228"/>
    </location>
</feature>
<dbReference type="GO" id="GO:0005764">
    <property type="term" value="C:lysosome"/>
    <property type="evidence" value="ECO:0007669"/>
    <property type="project" value="TreeGrafter"/>
</dbReference>
<evidence type="ECO:0000313" key="12">
    <source>
        <dbReference type="EMBL" id="KAH0811321.1"/>
    </source>
</evidence>
<gene>
    <name evidence="12" type="ORF">GEV33_011470</name>
</gene>
<evidence type="ECO:0000256" key="2">
    <source>
        <dbReference type="ARBA" id="ARBA00006618"/>
    </source>
</evidence>
<dbReference type="GO" id="GO:0005506">
    <property type="term" value="F:iron ion binding"/>
    <property type="evidence" value="ECO:0007669"/>
    <property type="project" value="InterPro"/>
</dbReference>
<keyword evidence="10" id="KW-0408">Iron</keyword>
<evidence type="ECO:0008006" key="14">
    <source>
        <dbReference type="Google" id="ProtNLM"/>
    </source>
</evidence>
<evidence type="ECO:0000256" key="1">
    <source>
        <dbReference type="ARBA" id="ARBA00004141"/>
    </source>
</evidence>
<dbReference type="Proteomes" id="UP000719412">
    <property type="component" value="Unassembled WGS sequence"/>
</dbReference>
<accession>A0A8J6HBK9</accession>
<dbReference type="PANTHER" id="PTHR12185">
    <property type="entry name" value="SID1 TRANSMEMBRANE FAMILY MEMEBER"/>
    <property type="match status" value="1"/>
</dbReference>
<dbReference type="EMBL" id="JABDTM020026891">
    <property type="protein sequence ID" value="KAH0811321.1"/>
    <property type="molecule type" value="Genomic_DNA"/>
</dbReference>
<keyword evidence="5" id="KW-0732">Signal</keyword>
<organism evidence="12 13">
    <name type="scientific">Tenebrio molitor</name>
    <name type="common">Yellow mealworm beetle</name>
    <dbReference type="NCBI Taxonomy" id="7067"/>
    <lineage>
        <taxon>Eukaryota</taxon>
        <taxon>Metazoa</taxon>
        <taxon>Ecdysozoa</taxon>
        <taxon>Arthropoda</taxon>
        <taxon>Hexapoda</taxon>
        <taxon>Insecta</taxon>
        <taxon>Pterygota</taxon>
        <taxon>Neoptera</taxon>
        <taxon>Endopterygota</taxon>
        <taxon>Coleoptera</taxon>
        <taxon>Polyphaga</taxon>
        <taxon>Cucujiformia</taxon>
        <taxon>Tenebrionidae</taxon>
        <taxon>Tenebrio</taxon>
    </lineage>
</organism>
<evidence type="ECO:0000256" key="5">
    <source>
        <dbReference type="ARBA" id="ARBA00022729"/>
    </source>
</evidence>
<feature type="transmembrane region" description="Helical" evidence="11">
    <location>
        <begin position="123"/>
        <end position="140"/>
    </location>
</feature>
<dbReference type="GO" id="GO:0016705">
    <property type="term" value="F:oxidoreductase activity, acting on paired donors, with incorporation or reduction of molecular oxygen"/>
    <property type="evidence" value="ECO:0007669"/>
    <property type="project" value="InterPro"/>
</dbReference>
<evidence type="ECO:0000256" key="11">
    <source>
        <dbReference type="SAM" id="Phobius"/>
    </source>
</evidence>
<evidence type="ECO:0000256" key="8">
    <source>
        <dbReference type="ARBA" id="ARBA00023136"/>
    </source>
</evidence>
<dbReference type="InterPro" id="IPR036396">
    <property type="entry name" value="Cyt_P450_sf"/>
</dbReference>
<keyword evidence="8 11" id="KW-0472">Membrane</keyword>
<dbReference type="InterPro" id="IPR001128">
    <property type="entry name" value="Cyt_P450"/>
</dbReference>
<evidence type="ECO:0000313" key="13">
    <source>
        <dbReference type="Proteomes" id="UP000719412"/>
    </source>
</evidence>
<comment type="cofactor">
    <cofactor evidence="10">
        <name>heme</name>
        <dbReference type="ChEBI" id="CHEBI:30413"/>
    </cofactor>
</comment>
<feature type="binding site" description="axial binding residue" evidence="10">
    <location>
        <position position="554"/>
    </location>
    <ligand>
        <name>heme</name>
        <dbReference type="ChEBI" id="CHEBI:30413"/>
    </ligand>
    <ligandPart>
        <name>Fe</name>
        <dbReference type="ChEBI" id="CHEBI:18248"/>
    </ligandPart>
</feature>
<dbReference type="GO" id="GO:0005886">
    <property type="term" value="C:plasma membrane"/>
    <property type="evidence" value="ECO:0007669"/>
    <property type="project" value="TreeGrafter"/>
</dbReference>
<dbReference type="SUPFAM" id="SSF48264">
    <property type="entry name" value="Cytochrome P450"/>
    <property type="match status" value="1"/>
</dbReference>
<comment type="subcellular location">
    <subcellularLocation>
        <location evidence="1">Membrane</location>
        <topology evidence="1">Multi-pass membrane protein</topology>
    </subcellularLocation>
</comment>
<sequence length="1243" mass="142004">MTLKSAKDLLSDFFQNMMTEFFQFHVHKSLSKILNPSIPRAKIASHSLDANASKERNDHIFVKKLISIPKKDNRAVHVAVLRFRRVRVVGASDEDGATRVLRVFMLNHHRAVAEMFLIQISQFTLYLVAFVLVSLAFAIVESHRIGKGGGVRPPTPMRLPVIGHLHLMAGYDVPYQAFNHLSKKFGQVFRLQLGYVKCVVINGRKNIREALATKGHHFNSRPNFERYQQLFCGNKENSLAFCNWSTTQKTRRDMLKAYTFPRAFTNRFYSLEQLITAGTQSIVESVALSALPTKAIISRVCADIFTRHFCSKSFDLADETFVEMVDNYDDIFYEVNQGYAADFLPFLMTFHEKNLKRINKATHKIRDFVLTHIIGSRFDDFDPNSDPDDYVDSLVKYVKSEEAPELTWDTALFALEDIIGGHSAVANFLVKLLAYLAKEPQVQKNIQDEIDRVLGGKQVTISDRPMLPYTEATIYEAIRLIASPIVPRVANCDSSIGGYHIEEGTVVFLNNYDLSMSEELWDQPDKFKPERFIRDDRFAKPDHFLPFGGGKRSCMGSKMVQLVSFGILGGLMQNSNDSFNPIYRKLNYSVDYQFVINKSVEYILDFNLRVSAAKFKFPPRVTTYSSDAAIANPLMVVARQPKELLSWQLPLILESYSGKTNFTKISRTLCHDMYRNLPKGVGAMNVDGPIVSVSTASNTDVSFTVRKYKFPYGFFAVFVAKSDDSDCLGTPGTSSANRTKTITLTVKPSIAYQDYLNAVIATLSSIGIFYFVFIAGFVFCSKRGYIPRQMEYVSGSEPTTPSTTTLFLIGGAEAVDDVSVDEAEYDIVSEEDQDRVMRLGKSVIYLSDLARKDPRVHKYKSYLYLYNVLTVALFYGLPVIQLVVTYQRVLNETGEQDLCYYNFLCAHPVGVISDFNHVFSNSGYVLLGVLFLWITYRREITHKDLNFERQYGIPQHYGMFYAMGVALIMEGVLSGSYHVCPNQANFQFDSSFMYVMAVLCMVKLYQNRHPDINATACATFGVLAVAILLGMIGILEGNLYFWIFFTVIYLLSCFYLSVQIYYMGCWKLNRGLLIRVWRICVYDFWSGPLNIIKPIYKARMCLLIIGNLCNWALAVWGVYRHQKDFALFLLAIFMSNTLLYFFFYIVMKCIHKERVNKLSLFFLLISVLCAASAMYFFLHKSISWSNTPAQSRQFNQECKLLRFYDFHDIWHFLSAIGMFFTFMVLLTLDDDLSHTHRTKIVVF</sequence>
<feature type="transmembrane region" description="Helical" evidence="11">
    <location>
        <begin position="862"/>
        <end position="884"/>
    </location>
</feature>
<feature type="transmembrane region" description="Helical" evidence="11">
    <location>
        <begin position="1040"/>
        <end position="1062"/>
    </location>
</feature>
<dbReference type="GO" id="GO:0051033">
    <property type="term" value="F:RNA transmembrane transporter activity"/>
    <property type="evidence" value="ECO:0007669"/>
    <property type="project" value="TreeGrafter"/>
</dbReference>
<comment type="similarity">
    <text evidence="2">Belongs to the SID1 family.</text>
</comment>
<dbReference type="InterPro" id="IPR002401">
    <property type="entry name" value="Cyt_P450_E_grp-I"/>
</dbReference>
<dbReference type="Pfam" id="PF13965">
    <property type="entry name" value="SID-1_RNA_chan"/>
    <property type="match status" value="1"/>
</dbReference>
<dbReference type="PROSITE" id="PS00086">
    <property type="entry name" value="CYTOCHROME_P450"/>
    <property type="match status" value="1"/>
</dbReference>
<dbReference type="InterPro" id="IPR017972">
    <property type="entry name" value="Cyt_P450_CS"/>
</dbReference>
<dbReference type="InterPro" id="IPR025958">
    <property type="entry name" value="SID1_TM_fam"/>
</dbReference>
<keyword evidence="10" id="KW-0479">Metal-binding</keyword>
<reference evidence="12" key="2">
    <citation type="submission" date="2021-08" db="EMBL/GenBank/DDBJ databases">
        <authorList>
            <person name="Eriksson T."/>
        </authorList>
    </citation>
    <scope>NUCLEOTIDE SEQUENCE</scope>
    <source>
        <strain evidence="12">Stoneville</strain>
        <tissue evidence="12">Whole head</tissue>
    </source>
</reference>